<sequence length="390" mass="43444">MKNVFRRNICSGSLLGILLGLTSCIESFEPKVASSAAGYLVVDGAINAQGVTTVRLSRTTPVNSKSKVPVESRASVAVETETGARYPLTETTPGTYTSAALQLPIGQRVRLAFKTASQQQYTSEFTAAKLTPALDSVTWRANRQGVQLYVSTHDETAAARYYRWEYEETWAFISAFYSLIELKNGVIGIRQEDIYHCWGNEKPTSIALGNTSRLSEDKVSAAPLALVLSTSPKLGIKYSVLVKQYALSQAEYDYWELLRKNTETLGTLFDPLPSQLSGNIHNVADAKEVVIGFVGAQTMTQRRLFIDSGELPRDWRQPTDYDKCVLDTLPRTKGGPKLEIKPQEFFRSNEYLPVGYFYLPGSSKEYILYSSADCVDCRRRGTNVKPSFWQ</sequence>
<accession>W8FB15</accession>
<dbReference type="RefSeq" id="WP_044002996.1">
    <property type="nucleotide sequence ID" value="NZ_CP007145.1"/>
</dbReference>
<evidence type="ECO:0000313" key="2">
    <source>
        <dbReference type="Proteomes" id="UP000019423"/>
    </source>
</evidence>
<dbReference type="EMBL" id="CP007145">
    <property type="protein sequence ID" value="AHJ98885.1"/>
    <property type="molecule type" value="Genomic_DNA"/>
</dbReference>
<dbReference type="PROSITE" id="PS51257">
    <property type="entry name" value="PROKAR_LIPOPROTEIN"/>
    <property type="match status" value="1"/>
</dbReference>
<gene>
    <name evidence="1" type="ORF">Hsw_3290</name>
</gene>
<reference evidence="1 2" key="1">
    <citation type="submission" date="2014-01" db="EMBL/GenBank/DDBJ databases">
        <title>Complete genome sequence of ionizing-radiation resistance bacterium Hymenobacter swuensis DY53.</title>
        <authorList>
            <person name="Jung J.-H."/>
            <person name="Jeong S.-W."/>
            <person name="Joe M.-H."/>
            <person name="Cho y.-j."/>
            <person name="Kim M.-K."/>
            <person name="Lim S.-Y."/>
        </authorList>
    </citation>
    <scope>NUCLEOTIDE SEQUENCE [LARGE SCALE GENOMIC DNA]</scope>
    <source>
        <strain evidence="1 2">DY53</strain>
    </source>
</reference>
<protein>
    <recommendedName>
        <fullName evidence="3">DUF4249 domain-containing protein</fullName>
    </recommendedName>
</protein>
<dbReference type="STRING" id="1227739.Hsw_3290"/>
<dbReference type="KEGG" id="hsw:Hsw_3290"/>
<dbReference type="eggNOG" id="ENOG502Z8B7">
    <property type="taxonomic scope" value="Bacteria"/>
</dbReference>
<dbReference type="HOGENOM" id="CLU_056928_1_0_10"/>
<name>W8FB15_9BACT</name>
<dbReference type="AlphaFoldDB" id="W8FB15"/>
<dbReference type="InterPro" id="IPR025345">
    <property type="entry name" value="DUF4249"/>
</dbReference>
<dbReference type="OrthoDB" id="1062680at2"/>
<dbReference type="PATRIC" id="fig|1227739.3.peg.3455"/>
<dbReference type="Proteomes" id="UP000019423">
    <property type="component" value="Chromosome"/>
</dbReference>
<evidence type="ECO:0000313" key="1">
    <source>
        <dbReference type="EMBL" id="AHJ98885.1"/>
    </source>
</evidence>
<organism evidence="1 2">
    <name type="scientific">Hymenobacter swuensis DY53</name>
    <dbReference type="NCBI Taxonomy" id="1227739"/>
    <lineage>
        <taxon>Bacteria</taxon>
        <taxon>Pseudomonadati</taxon>
        <taxon>Bacteroidota</taxon>
        <taxon>Cytophagia</taxon>
        <taxon>Cytophagales</taxon>
        <taxon>Hymenobacteraceae</taxon>
        <taxon>Hymenobacter</taxon>
    </lineage>
</organism>
<dbReference type="Pfam" id="PF14054">
    <property type="entry name" value="DUF4249"/>
    <property type="match status" value="1"/>
</dbReference>
<evidence type="ECO:0008006" key="3">
    <source>
        <dbReference type="Google" id="ProtNLM"/>
    </source>
</evidence>
<proteinExistence type="predicted"/>
<keyword evidence="2" id="KW-1185">Reference proteome</keyword>